<evidence type="ECO:0000256" key="11">
    <source>
        <dbReference type="ARBA" id="ARBA00042372"/>
    </source>
</evidence>
<comment type="function">
    <text evidence="6">Dual specificity enzyme that catalyzes the synthesis of pseudouridine from uracil-746 in 23S ribosomal RNA and from uracil-32 in the anticodon stem and loop of transfer RNAs.</text>
</comment>
<evidence type="ECO:0000256" key="5">
    <source>
        <dbReference type="ARBA" id="ARBA00036916"/>
    </source>
</evidence>
<evidence type="ECO:0000256" key="10">
    <source>
        <dbReference type="ARBA" id="ARBA00041266"/>
    </source>
</evidence>
<accession>A0A3B0ZW36</accession>
<dbReference type="PANTHER" id="PTHR21600">
    <property type="entry name" value="MITOCHONDRIAL RNA PSEUDOURIDINE SYNTHASE"/>
    <property type="match status" value="1"/>
</dbReference>
<evidence type="ECO:0000256" key="8">
    <source>
        <dbReference type="ARBA" id="ARBA00038945"/>
    </source>
</evidence>
<dbReference type="EC" id="5.4.99.29" evidence="8"/>
<dbReference type="SUPFAM" id="SSF55120">
    <property type="entry name" value="Pseudouridine synthase"/>
    <property type="match status" value="1"/>
</dbReference>
<dbReference type="PROSITE" id="PS01129">
    <property type="entry name" value="PSI_RLU"/>
    <property type="match status" value="1"/>
</dbReference>
<feature type="domain" description="Pseudouridine synthase RsuA/RluA-like" evidence="15">
    <location>
        <begin position="13"/>
        <end position="160"/>
    </location>
</feature>
<evidence type="ECO:0000259" key="15">
    <source>
        <dbReference type="Pfam" id="PF00849"/>
    </source>
</evidence>
<evidence type="ECO:0000256" key="13">
    <source>
        <dbReference type="ARBA" id="ARBA00042883"/>
    </source>
</evidence>
<name>A0A3B0ZW36_9ZZZZ</name>
<dbReference type="EC" id="5.4.99.28" evidence="7"/>
<keyword evidence="2" id="KW-0819">tRNA processing</keyword>
<dbReference type="InterPro" id="IPR020103">
    <property type="entry name" value="PsdUridine_synth_cat_dom_sf"/>
</dbReference>
<dbReference type="GO" id="GO:0160142">
    <property type="term" value="F:23S rRNA pseudouridine(746) synthase activity"/>
    <property type="evidence" value="ECO:0007669"/>
    <property type="project" value="UniProtKB-EC"/>
</dbReference>
<dbReference type="InterPro" id="IPR006145">
    <property type="entry name" value="PsdUridine_synth_RsuA/RluA"/>
</dbReference>
<dbReference type="GO" id="GO:0160151">
    <property type="term" value="F:tRNA pseudouridine(32) synthase activity"/>
    <property type="evidence" value="ECO:0007669"/>
    <property type="project" value="UniProtKB-EC"/>
</dbReference>
<dbReference type="InterPro" id="IPR050188">
    <property type="entry name" value="RluA_PseudoU_synthase"/>
</dbReference>
<organism evidence="16">
    <name type="scientific">hydrothermal vent metagenome</name>
    <dbReference type="NCBI Taxonomy" id="652676"/>
    <lineage>
        <taxon>unclassified sequences</taxon>
        <taxon>metagenomes</taxon>
        <taxon>ecological metagenomes</taxon>
    </lineage>
</organism>
<evidence type="ECO:0000256" key="2">
    <source>
        <dbReference type="ARBA" id="ARBA00022694"/>
    </source>
</evidence>
<dbReference type="Gene3D" id="3.30.2350.10">
    <property type="entry name" value="Pseudouridine synthase"/>
    <property type="match status" value="1"/>
</dbReference>
<gene>
    <name evidence="16" type="ORF">MNBD_GAMMA21-502</name>
</gene>
<protein>
    <recommendedName>
        <fullName evidence="9">Dual-specificity RNA pseudouridine synthase RluA</fullName>
        <ecNumber evidence="7">5.4.99.28</ecNumber>
        <ecNumber evidence="8">5.4.99.29</ecNumber>
    </recommendedName>
    <alternativeName>
        <fullName evidence="10">23S rRNA pseudouridine(746) synthase</fullName>
    </alternativeName>
    <alternativeName>
        <fullName evidence="13">Ribosomal large subunit pseudouridine synthase A</fullName>
    </alternativeName>
    <alternativeName>
        <fullName evidence="12">rRNA pseudouridylate synthase A</fullName>
    </alternativeName>
    <alternativeName>
        <fullName evidence="14">rRNA-uridine isomerase A</fullName>
    </alternativeName>
    <alternativeName>
        <fullName evidence="11">tRNA pseudouridine(32) synthase</fullName>
    </alternativeName>
</protein>
<evidence type="ECO:0000256" key="14">
    <source>
        <dbReference type="ARBA" id="ARBA00043143"/>
    </source>
</evidence>
<dbReference type="Pfam" id="PF00849">
    <property type="entry name" value="PseudoU_synth_2"/>
    <property type="match status" value="1"/>
</dbReference>
<evidence type="ECO:0000256" key="12">
    <source>
        <dbReference type="ARBA" id="ARBA00042844"/>
    </source>
</evidence>
<dbReference type="CDD" id="cd02869">
    <property type="entry name" value="PseudoU_synth_RluA_like"/>
    <property type="match status" value="1"/>
</dbReference>
<dbReference type="PANTHER" id="PTHR21600:SF91">
    <property type="entry name" value="DUAL-SPECIFICITY RNA PSEUDOURIDINE SYNTHASE RLUA"/>
    <property type="match status" value="1"/>
</dbReference>
<evidence type="ECO:0000256" key="6">
    <source>
        <dbReference type="ARBA" id="ARBA00037305"/>
    </source>
</evidence>
<dbReference type="AlphaFoldDB" id="A0A3B0ZW36"/>
<evidence type="ECO:0000313" key="16">
    <source>
        <dbReference type="EMBL" id="VAW97785.1"/>
    </source>
</evidence>
<dbReference type="EMBL" id="UOFR01000054">
    <property type="protein sequence ID" value="VAW97785.1"/>
    <property type="molecule type" value="Genomic_DNA"/>
</dbReference>
<comment type="catalytic activity">
    <reaction evidence="4">
        <text>uridine(32) in tRNA = pseudouridine(32) in tRNA</text>
        <dbReference type="Rhea" id="RHEA:42544"/>
        <dbReference type="Rhea" id="RHEA-COMP:10107"/>
        <dbReference type="Rhea" id="RHEA-COMP:10108"/>
        <dbReference type="ChEBI" id="CHEBI:65314"/>
        <dbReference type="ChEBI" id="CHEBI:65315"/>
        <dbReference type="EC" id="5.4.99.28"/>
    </reaction>
</comment>
<sequence>MNNFELLYQDDTLLVLNKPAELLSVPGRGAERFDSLQTRVQAVYPDALIVHRLDMSTSGIMVMARGKDAQRSLNKAFASRTVAKRYIAEVDGIVENCYGTVDLPLITDWPNRPLQKVDFLLGKPSLTHYSVLSRDKKANVSRLELRPKTGRSHQLRVHMLALGHTILGDNLYADNEVLQKAARLQLHAEEISFDHPRTGKVIHFTCEAPF</sequence>
<keyword evidence="1" id="KW-0698">rRNA processing</keyword>
<evidence type="ECO:0000256" key="1">
    <source>
        <dbReference type="ARBA" id="ARBA00022552"/>
    </source>
</evidence>
<evidence type="ECO:0000256" key="4">
    <source>
        <dbReference type="ARBA" id="ARBA00036184"/>
    </source>
</evidence>
<dbReference type="GO" id="GO:0008033">
    <property type="term" value="P:tRNA processing"/>
    <property type="evidence" value="ECO:0007669"/>
    <property type="project" value="UniProtKB-KW"/>
</dbReference>
<evidence type="ECO:0000256" key="7">
    <source>
        <dbReference type="ARBA" id="ARBA00038944"/>
    </source>
</evidence>
<dbReference type="GO" id="GO:0000455">
    <property type="term" value="P:enzyme-directed rRNA pseudouridine synthesis"/>
    <property type="evidence" value="ECO:0007669"/>
    <property type="project" value="TreeGrafter"/>
</dbReference>
<evidence type="ECO:0000256" key="3">
    <source>
        <dbReference type="ARBA" id="ARBA00023235"/>
    </source>
</evidence>
<reference evidence="16" key="1">
    <citation type="submission" date="2018-06" db="EMBL/GenBank/DDBJ databases">
        <authorList>
            <person name="Zhirakovskaya E."/>
        </authorList>
    </citation>
    <scope>NUCLEOTIDE SEQUENCE</scope>
</reference>
<comment type="catalytic activity">
    <reaction evidence="5">
        <text>uridine(746) in 23S rRNA = pseudouridine(746) in 23S rRNA</text>
        <dbReference type="Rhea" id="RHEA:42548"/>
        <dbReference type="Rhea" id="RHEA-COMP:10109"/>
        <dbReference type="Rhea" id="RHEA-COMP:10110"/>
        <dbReference type="ChEBI" id="CHEBI:65314"/>
        <dbReference type="ChEBI" id="CHEBI:65315"/>
        <dbReference type="EC" id="5.4.99.29"/>
    </reaction>
</comment>
<evidence type="ECO:0000256" key="9">
    <source>
        <dbReference type="ARBA" id="ARBA00039988"/>
    </source>
</evidence>
<dbReference type="InterPro" id="IPR006224">
    <property type="entry name" value="PsdUridine_synth_RluA-like_CS"/>
</dbReference>
<keyword evidence="3 16" id="KW-0413">Isomerase</keyword>
<dbReference type="GO" id="GO:0003723">
    <property type="term" value="F:RNA binding"/>
    <property type="evidence" value="ECO:0007669"/>
    <property type="project" value="InterPro"/>
</dbReference>
<proteinExistence type="predicted"/>